<protein>
    <submittedName>
        <fullName evidence="3">CpsD/CapB family tyrosine-protein kinase</fullName>
        <ecNumber evidence="3">2.7.10.2</ecNumber>
    </submittedName>
</protein>
<dbReference type="CDD" id="cd05387">
    <property type="entry name" value="BY-kinase"/>
    <property type="match status" value="1"/>
</dbReference>
<accession>A0ABU2HMS3</accession>
<dbReference type="PANTHER" id="PTHR32309:SF13">
    <property type="entry name" value="FERRIC ENTEROBACTIN TRANSPORT PROTEIN FEPE"/>
    <property type="match status" value="1"/>
</dbReference>
<sequence>MRGPQLVSSKFIRQEASRSAADGEHARIIMDRFSILRTRILREMRNHGWRRLAVVPLTKGAGGTFVAINLALALSRQKQTEVILMDLDFGDPSVSAELGVPGCEPVTDAILQGHRLSDLVNIVEEAPNLSILVPGHAEPDAAELIQSEDFSKAMTDLRNHYPASIEIIDTAPLIGGDMALATLPLADAMLLVADGREGTAADMTLAQRLLKDMPPVMGVVLNKSED</sequence>
<gene>
    <name evidence="3" type="ORF">RGQ15_01980</name>
</gene>
<dbReference type="InterPro" id="IPR050445">
    <property type="entry name" value="Bact_polysacc_biosynth/exp"/>
</dbReference>
<keyword evidence="3" id="KW-0418">Kinase</keyword>
<keyword evidence="1" id="KW-0547">Nucleotide-binding</keyword>
<dbReference type="InterPro" id="IPR027417">
    <property type="entry name" value="P-loop_NTPase"/>
</dbReference>
<name>A0ABU2HMS3_9RHOB</name>
<evidence type="ECO:0000313" key="4">
    <source>
        <dbReference type="Proteomes" id="UP001269144"/>
    </source>
</evidence>
<dbReference type="InterPro" id="IPR005702">
    <property type="entry name" value="Wzc-like_C"/>
</dbReference>
<dbReference type="RefSeq" id="WP_311158537.1">
    <property type="nucleotide sequence ID" value="NZ_JAVQLW010000001.1"/>
</dbReference>
<dbReference type="EMBL" id="JAVQLW010000001">
    <property type="protein sequence ID" value="MDS9466342.1"/>
    <property type="molecule type" value="Genomic_DNA"/>
</dbReference>
<reference evidence="4" key="1">
    <citation type="submission" date="2023-07" db="EMBL/GenBank/DDBJ databases">
        <title>Paracoccus sp. MBLB3053 whole genome sequence.</title>
        <authorList>
            <person name="Hwang C.Y."/>
            <person name="Cho E.-S."/>
            <person name="Seo M.-J."/>
        </authorList>
    </citation>
    <scope>NUCLEOTIDE SEQUENCE [LARGE SCALE GENOMIC DNA]</scope>
    <source>
        <strain evidence="4">MBLB3053</strain>
    </source>
</reference>
<dbReference type="Gene3D" id="3.40.50.300">
    <property type="entry name" value="P-loop containing nucleotide triphosphate hydrolases"/>
    <property type="match status" value="1"/>
</dbReference>
<evidence type="ECO:0000256" key="2">
    <source>
        <dbReference type="ARBA" id="ARBA00022840"/>
    </source>
</evidence>
<dbReference type="EC" id="2.7.10.2" evidence="3"/>
<dbReference type="SUPFAM" id="SSF52540">
    <property type="entry name" value="P-loop containing nucleoside triphosphate hydrolases"/>
    <property type="match status" value="1"/>
</dbReference>
<keyword evidence="3" id="KW-0808">Transferase</keyword>
<dbReference type="GO" id="GO:0004715">
    <property type="term" value="F:non-membrane spanning protein tyrosine kinase activity"/>
    <property type="evidence" value="ECO:0007669"/>
    <property type="project" value="UniProtKB-EC"/>
</dbReference>
<keyword evidence="2" id="KW-0067">ATP-binding</keyword>
<keyword evidence="4" id="KW-1185">Reference proteome</keyword>
<organism evidence="3 4">
    <name type="scientific">Paracoccus aurantius</name>
    <dbReference type="NCBI Taxonomy" id="3073814"/>
    <lineage>
        <taxon>Bacteria</taxon>
        <taxon>Pseudomonadati</taxon>
        <taxon>Pseudomonadota</taxon>
        <taxon>Alphaproteobacteria</taxon>
        <taxon>Rhodobacterales</taxon>
        <taxon>Paracoccaceae</taxon>
        <taxon>Paracoccus</taxon>
    </lineage>
</organism>
<comment type="caution">
    <text evidence="3">The sequence shown here is derived from an EMBL/GenBank/DDBJ whole genome shotgun (WGS) entry which is preliminary data.</text>
</comment>
<dbReference type="Proteomes" id="UP001269144">
    <property type="component" value="Unassembled WGS sequence"/>
</dbReference>
<proteinExistence type="predicted"/>
<evidence type="ECO:0000313" key="3">
    <source>
        <dbReference type="EMBL" id="MDS9466342.1"/>
    </source>
</evidence>
<dbReference type="PANTHER" id="PTHR32309">
    <property type="entry name" value="TYROSINE-PROTEIN KINASE"/>
    <property type="match status" value="1"/>
</dbReference>
<evidence type="ECO:0000256" key="1">
    <source>
        <dbReference type="ARBA" id="ARBA00022741"/>
    </source>
</evidence>